<name>A0A1V0SBV1_9VIRU</name>
<feature type="region of interest" description="Disordered" evidence="2">
    <location>
        <begin position="22"/>
        <end position="63"/>
    </location>
</feature>
<evidence type="ECO:0000256" key="1">
    <source>
        <dbReference type="SAM" id="Coils"/>
    </source>
</evidence>
<protein>
    <submittedName>
        <fullName evidence="3">Uncharacterized protein</fullName>
    </submittedName>
</protein>
<organism evidence="3">
    <name type="scientific">Catovirus CTV1</name>
    <dbReference type="NCBI Taxonomy" id="1977631"/>
    <lineage>
        <taxon>Viruses</taxon>
        <taxon>Varidnaviria</taxon>
        <taxon>Bamfordvirae</taxon>
        <taxon>Nucleocytoviricota</taxon>
        <taxon>Megaviricetes</taxon>
        <taxon>Imitervirales</taxon>
        <taxon>Mimiviridae</taxon>
        <taxon>Klosneuvirinae</taxon>
        <taxon>Catovirus</taxon>
    </lineage>
</organism>
<feature type="coiled-coil region" evidence="1">
    <location>
        <begin position="86"/>
        <end position="123"/>
    </location>
</feature>
<dbReference type="EMBL" id="KY684084">
    <property type="protein sequence ID" value="ARF09200.1"/>
    <property type="molecule type" value="Genomic_DNA"/>
</dbReference>
<proteinExistence type="predicted"/>
<accession>A0A1V0SBV1</accession>
<sequence length="146" mass="16831">MNNVNATDNITEELSKLLRQEKEKNDNNNNNNDDSDDDAILETPVTETREKNTDNNNNINDKLSSKDIVSAVSDLRSDTLKILEMLTELNSEVNMLKDRFNRLENKKNNNNDSLDEMQEQIDKILSVKLDGLKQKIKKNLKSSHRK</sequence>
<reference evidence="3" key="1">
    <citation type="journal article" date="2017" name="Science">
        <title>Giant viruses with an expanded complement of translation system components.</title>
        <authorList>
            <person name="Schulz F."/>
            <person name="Yutin N."/>
            <person name="Ivanova N.N."/>
            <person name="Ortega D.R."/>
            <person name="Lee T.K."/>
            <person name="Vierheilig J."/>
            <person name="Daims H."/>
            <person name="Horn M."/>
            <person name="Wagner M."/>
            <person name="Jensen G.J."/>
            <person name="Kyrpides N.C."/>
            <person name="Koonin E.V."/>
            <person name="Woyke T."/>
        </authorList>
    </citation>
    <scope>NUCLEOTIDE SEQUENCE</scope>
    <source>
        <strain evidence="3">CTV1</strain>
    </source>
</reference>
<evidence type="ECO:0000256" key="2">
    <source>
        <dbReference type="SAM" id="MobiDB-lite"/>
    </source>
</evidence>
<keyword evidence="1" id="KW-0175">Coiled coil</keyword>
<gene>
    <name evidence="3" type="ORF">Catovirus_2_149</name>
</gene>
<evidence type="ECO:0000313" key="3">
    <source>
        <dbReference type="EMBL" id="ARF09200.1"/>
    </source>
</evidence>